<proteinExistence type="predicted"/>
<evidence type="ECO:0000313" key="3">
    <source>
        <dbReference type="Proteomes" id="UP000507470"/>
    </source>
</evidence>
<protein>
    <submittedName>
        <fullName evidence="2">Uncharacterized protein</fullName>
    </submittedName>
</protein>
<dbReference type="Proteomes" id="UP000507470">
    <property type="component" value="Unassembled WGS sequence"/>
</dbReference>
<reference evidence="2 3" key="1">
    <citation type="submission" date="2020-06" db="EMBL/GenBank/DDBJ databases">
        <authorList>
            <person name="Li R."/>
            <person name="Bekaert M."/>
        </authorList>
    </citation>
    <scope>NUCLEOTIDE SEQUENCE [LARGE SCALE GENOMIC DNA]</scope>
    <source>
        <strain evidence="3">wild</strain>
    </source>
</reference>
<dbReference type="AlphaFoldDB" id="A0A6J8EIW5"/>
<organism evidence="2 3">
    <name type="scientific">Mytilus coruscus</name>
    <name type="common">Sea mussel</name>
    <dbReference type="NCBI Taxonomy" id="42192"/>
    <lineage>
        <taxon>Eukaryota</taxon>
        <taxon>Metazoa</taxon>
        <taxon>Spiralia</taxon>
        <taxon>Lophotrochozoa</taxon>
        <taxon>Mollusca</taxon>
        <taxon>Bivalvia</taxon>
        <taxon>Autobranchia</taxon>
        <taxon>Pteriomorphia</taxon>
        <taxon>Mytilida</taxon>
        <taxon>Mytiloidea</taxon>
        <taxon>Mytilidae</taxon>
        <taxon>Mytilinae</taxon>
        <taxon>Mytilus</taxon>
    </lineage>
</organism>
<feature type="compositionally biased region" description="Basic residues" evidence="1">
    <location>
        <begin position="7"/>
        <end position="16"/>
    </location>
</feature>
<name>A0A6J8EIW5_MYTCO</name>
<sequence>MALALGGKKKSHKKKVINYDTPRQVQQSQRWEQKESHQDKPPFQSRPPSHSQGARNSGGRGNSRGNGFHRGNERGGIRYVKFCFKSLSHKKYRQNKQYLISLESLNLVTLSKHIPIAGRLKHFVKNWEIISSDKKILKDIQNVEVNFQSRPIQLKDPRMTVRNQKEKHLMSTEVIEMLTKEVIVPVKPCRDQFLSNWFLVSKKDECQRPVLNLKQLNQHVM</sequence>
<feature type="compositionally biased region" description="Polar residues" evidence="1">
    <location>
        <begin position="21"/>
        <end position="30"/>
    </location>
</feature>
<feature type="compositionally biased region" description="Basic and acidic residues" evidence="1">
    <location>
        <begin position="31"/>
        <end position="40"/>
    </location>
</feature>
<feature type="region of interest" description="Disordered" evidence="1">
    <location>
        <begin position="1"/>
        <end position="72"/>
    </location>
</feature>
<evidence type="ECO:0000256" key="1">
    <source>
        <dbReference type="SAM" id="MobiDB-lite"/>
    </source>
</evidence>
<evidence type="ECO:0000313" key="2">
    <source>
        <dbReference type="EMBL" id="CAC5420574.1"/>
    </source>
</evidence>
<gene>
    <name evidence="2" type="ORF">MCOR_52791</name>
</gene>
<dbReference type="Gene3D" id="3.10.10.10">
    <property type="entry name" value="HIV Type 1 Reverse Transcriptase, subunit A, domain 1"/>
    <property type="match status" value="1"/>
</dbReference>
<dbReference type="EMBL" id="CACVKT020009160">
    <property type="protein sequence ID" value="CAC5420574.1"/>
    <property type="molecule type" value="Genomic_DNA"/>
</dbReference>
<keyword evidence="3" id="KW-1185">Reference proteome</keyword>
<accession>A0A6J8EIW5</accession>